<protein>
    <submittedName>
        <fullName evidence="2">OsmC family protein</fullName>
        <ecNumber evidence="2">1.11.1.-</ecNumber>
    </submittedName>
</protein>
<evidence type="ECO:0000256" key="1">
    <source>
        <dbReference type="SAM" id="MobiDB-lite"/>
    </source>
</evidence>
<dbReference type="GO" id="GO:0004601">
    <property type="term" value="F:peroxidase activity"/>
    <property type="evidence" value="ECO:0007669"/>
    <property type="project" value="UniProtKB-KW"/>
</dbReference>
<accession>A0ABW4JKW7</accession>
<keyword evidence="2" id="KW-0575">Peroxidase</keyword>
<reference evidence="3" key="1">
    <citation type="journal article" date="2019" name="Int. J. Syst. Evol. Microbiol.">
        <title>The Global Catalogue of Microorganisms (GCM) 10K type strain sequencing project: providing services to taxonomists for standard genome sequencing and annotation.</title>
        <authorList>
            <consortium name="The Broad Institute Genomics Platform"/>
            <consortium name="The Broad Institute Genome Sequencing Center for Infectious Disease"/>
            <person name="Wu L."/>
            <person name="Ma J."/>
        </authorList>
    </citation>
    <scope>NUCLEOTIDE SEQUENCE [LARGE SCALE GENOMIC DNA]</scope>
    <source>
        <strain evidence="3">CGMCC 1.12286</strain>
    </source>
</reference>
<dbReference type="PANTHER" id="PTHR35368">
    <property type="entry name" value="HYDROPEROXIDE REDUCTASE"/>
    <property type="match status" value="1"/>
</dbReference>
<proteinExistence type="predicted"/>
<keyword evidence="2" id="KW-0560">Oxidoreductase</keyword>
<dbReference type="Proteomes" id="UP001597079">
    <property type="component" value="Unassembled WGS sequence"/>
</dbReference>
<dbReference type="EMBL" id="JBHUCX010000062">
    <property type="protein sequence ID" value="MFD1676446.1"/>
    <property type="molecule type" value="Genomic_DNA"/>
</dbReference>
<dbReference type="SUPFAM" id="SSF82784">
    <property type="entry name" value="OsmC-like"/>
    <property type="match status" value="1"/>
</dbReference>
<dbReference type="Pfam" id="PF02566">
    <property type="entry name" value="OsmC"/>
    <property type="match status" value="1"/>
</dbReference>
<dbReference type="PANTHER" id="PTHR35368:SF1">
    <property type="entry name" value="HYDROPEROXIDE REDUCTASE"/>
    <property type="match status" value="1"/>
</dbReference>
<dbReference type="Gene3D" id="3.30.300.20">
    <property type="match status" value="1"/>
</dbReference>
<dbReference type="EC" id="1.11.1.-" evidence="2"/>
<keyword evidence="3" id="KW-1185">Reference proteome</keyword>
<name>A0ABW4JKW7_9BACL</name>
<dbReference type="InterPro" id="IPR003718">
    <property type="entry name" value="OsmC/Ohr_fam"/>
</dbReference>
<comment type="caution">
    <text evidence="2">The sequence shown here is derived from an EMBL/GenBank/DDBJ whole genome shotgun (WGS) entry which is preliminary data.</text>
</comment>
<dbReference type="InterPro" id="IPR036102">
    <property type="entry name" value="OsmC/Ohrsf"/>
</dbReference>
<dbReference type="RefSeq" id="WP_377944348.1">
    <property type="nucleotide sequence ID" value="NZ_JBHUCX010000062.1"/>
</dbReference>
<gene>
    <name evidence="2" type="ORF">ACFSB2_17230</name>
</gene>
<feature type="region of interest" description="Disordered" evidence="1">
    <location>
        <begin position="23"/>
        <end position="44"/>
    </location>
</feature>
<evidence type="ECO:0000313" key="2">
    <source>
        <dbReference type="EMBL" id="MFD1676446.1"/>
    </source>
</evidence>
<dbReference type="InterPro" id="IPR052924">
    <property type="entry name" value="OsmC/Ohr_hydroprdx_reductase"/>
</dbReference>
<sequence length="147" mass="15859">MEDQLVKAHVRATSTGLTTEVSAGKHTFNVDEPGQSGGKDSGPNPLQTLLGALAGCENVISQAISKEKGMQIHAVKFDISGVIDRRGLGGDPAVKPYFQKVEIRVVLDTPESTDRIDELRAEVERRCPVYTLIAAANVEIDSTWEKA</sequence>
<evidence type="ECO:0000313" key="3">
    <source>
        <dbReference type="Proteomes" id="UP001597079"/>
    </source>
</evidence>
<organism evidence="2 3">
    <name type="scientific">Alicyclobacillus fodiniaquatilis</name>
    <dbReference type="NCBI Taxonomy" id="1661150"/>
    <lineage>
        <taxon>Bacteria</taxon>
        <taxon>Bacillati</taxon>
        <taxon>Bacillota</taxon>
        <taxon>Bacilli</taxon>
        <taxon>Bacillales</taxon>
        <taxon>Alicyclobacillaceae</taxon>
        <taxon>Alicyclobacillus</taxon>
    </lineage>
</organism>
<dbReference type="InterPro" id="IPR015946">
    <property type="entry name" value="KH_dom-like_a/b"/>
</dbReference>